<dbReference type="Proteomes" id="UP000635853">
    <property type="component" value="Unassembled WGS sequence"/>
</dbReference>
<keyword evidence="7" id="KW-1185">Reference proteome</keyword>
<comment type="subcellular location">
    <subcellularLocation>
        <location evidence="1">Periplasm</location>
    </subcellularLocation>
</comment>
<dbReference type="PANTHER" id="PTHR30290">
    <property type="entry name" value="PERIPLASMIC BINDING COMPONENT OF ABC TRANSPORTER"/>
    <property type="match status" value="1"/>
</dbReference>
<evidence type="ECO:0000256" key="3">
    <source>
        <dbReference type="ARBA" id="ARBA00022729"/>
    </source>
</evidence>
<feature type="domain" description="Solute-binding protein family 5" evidence="5">
    <location>
        <begin position="65"/>
        <end position="434"/>
    </location>
</feature>
<protein>
    <submittedName>
        <fullName evidence="6">Nickel ABC transporter, nickel/metallophore periplasmic binding protein</fullName>
    </submittedName>
</protein>
<dbReference type="InterPro" id="IPR039424">
    <property type="entry name" value="SBP_5"/>
</dbReference>
<comment type="caution">
    <text evidence="6">The sequence shown here is derived from an EMBL/GenBank/DDBJ whole genome shotgun (WGS) entry which is preliminary data.</text>
</comment>
<dbReference type="NCBIfam" id="TIGR02294">
    <property type="entry name" value="nickel_nikA"/>
    <property type="match status" value="1"/>
</dbReference>
<dbReference type="InterPro" id="IPR011980">
    <property type="entry name" value="CntA-like"/>
</dbReference>
<evidence type="ECO:0000256" key="1">
    <source>
        <dbReference type="ARBA" id="ARBA00004418"/>
    </source>
</evidence>
<reference evidence="7" key="1">
    <citation type="submission" date="2021-01" db="EMBL/GenBank/DDBJ databases">
        <title>Draft genomes of Rhodovulum sulfidophilum.</title>
        <authorList>
            <person name="Guzman M.S."/>
        </authorList>
    </citation>
    <scope>NUCLEOTIDE SEQUENCE [LARGE SCALE GENOMIC DNA]</scope>
    <source>
        <strain evidence="7">AB19</strain>
    </source>
</reference>
<evidence type="ECO:0000313" key="6">
    <source>
        <dbReference type="EMBL" id="MBL3577825.1"/>
    </source>
</evidence>
<gene>
    <name evidence="6" type="primary">nikA</name>
    <name evidence="6" type="ORF">JMJ92_06585</name>
</gene>
<dbReference type="SUPFAM" id="SSF53850">
    <property type="entry name" value="Periplasmic binding protein-like II"/>
    <property type="match status" value="1"/>
</dbReference>
<sequence>MKPIAVALALAAGLGLAPALRAETLDFSWPLNVGPLNPHLYSPSQMFAQAMVYEGLVKYRPDGTVAPALATHWTVSPDGKTVTFTLRDGVSFSDGEPFDAAAVEMNFAAVMGNGARHKWLGLMGALASVRATGPMTVEITTKEPYYPLLQELSLIRPVRFLAPDAFPDSGQSADGIKAPIGTGPWVLSESVLGEYDVFIRNESYWGPKPAFDKIMVKVIADPNTRAIALETGEIDMIYGLEGQITPDTFQRLKDAGYESGTSKPLETLALALNTGKGPTADLAVRKAINHALNKDAMVAGIFYGTQARADTLFAPTVPYADIGLVPYGYDPSAAMALLDAAGWTLPDGAKLRMKEGQPLQIDLVYEASDAVMKSVAEVAQADLAAVGIGVTLAAAEETEFYGRQQSGNFSMIFNSTWGNPYDPHAFVSSMRVPSHADYQAQLGLQEKPEIDAAIGAVLVSTDEAERQARYDYILRTLHDEAVYAPLTYATAIGVLGKDVTGLSFGATSNEIPFETLRPAR</sequence>
<dbReference type="Gene3D" id="3.40.190.10">
    <property type="entry name" value="Periplasmic binding protein-like II"/>
    <property type="match status" value="1"/>
</dbReference>
<dbReference type="InterPro" id="IPR000914">
    <property type="entry name" value="SBP_5_dom"/>
</dbReference>
<organism evidence="6 7">
    <name type="scientific">Rhodovulum visakhapatnamense</name>
    <dbReference type="NCBI Taxonomy" id="364297"/>
    <lineage>
        <taxon>Bacteria</taxon>
        <taxon>Pseudomonadati</taxon>
        <taxon>Pseudomonadota</taxon>
        <taxon>Alphaproteobacteria</taxon>
        <taxon>Rhodobacterales</taxon>
        <taxon>Paracoccaceae</taxon>
        <taxon>Rhodovulum</taxon>
    </lineage>
</organism>
<name>A0ABS1RDW5_9RHOB</name>
<evidence type="ECO:0000256" key="2">
    <source>
        <dbReference type="ARBA" id="ARBA00005695"/>
    </source>
</evidence>
<dbReference type="Gene3D" id="3.10.105.10">
    <property type="entry name" value="Dipeptide-binding Protein, Domain 3"/>
    <property type="match status" value="1"/>
</dbReference>
<keyword evidence="3 4" id="KW-0732">Signal</keyword>
<feature type="signal peptide" evidence="4">
    <location>
        <begin position="1"/>
        <end position="22"/>
    </location>
</feature>
<dbReference type="PANTHER" id="PTHR30290:SF37">
    <property type="entry name" value="NICKEL-BINDING PERIPLASMIC PROTEIN"/>
    <property type="match status" value="1"/>
</dbReference>
<evidence type="ECO:0000259" key="5">
    <source>
        <dbReference type="Pfam" id="PF00496"/>
    </source>
</evidence>
<dbReference type="InterPro" id="IPR030678">
    <property type="entry name" value="Peptide/Ni-bd"/>
</dbReference>
<dbReference type="EMBL" id="JAESIL010000020">
    <property type="protein sequence ID" value="MBL3577825.1"/>
    <property type="molecule type" value="Genomic_DNA"/>
</dbReference>
<dbReference type="InterPro" id="IPR023765">
    <property type="entry name" value="SBP_5_CS"/>
</dbReference>
<accession>A0ABS1RDW5</accession>
<dbReference type="RefSeq" id="WP_075787725.1">
    <property type="nucleotide sequence ID" value="NZ_JAESIL010000020.1"/>
</dbReference>
<dbReference type="PROSITE" id="PS01040">
    <property type="entry name" value="SBP_BACTERIAL_5"/>
    <property type="match status" value="1"/>
</dbReference>
<proteinExistence type="inferred from homology"/>
<evidence type="ECO:0000313" key="7">
    <source>
        <dbReference type="Proteomes" id="UP000635853"/>
    </source>
</evidence>
<comment type="similarity">
    <text evidence="2">Belongs to the bacterial solute-binding protein 5 family.</text>
</comment>
<dbReference type="Pfam" id="PF00496">
    <property type="entry name" value="SBP_bac_5"/>
    <property type="match status" value="1"/>
</dbReference>
<dbReference type="CDD" id="cd08489">
    <property type="entry name" value="PBP2_NikA"/>
    <property type="match status" value="1"/>
</dbReference>
<evidence type="ECO:0000256" key="4">
    <source>
        <dbReference type="SAM" id="SignalP"/>
    </source>
</evidence>
<dbReference type="PIRSF" id="PIRSF002741">
    <property type="entry name" value="MppA"/>
    <property type="match status" value="1"/>
</dbReference>
<feature type="chain" id="PRO_5046463540" evidence="4">
    <location>
        <begin position="23"/>
        <end position="520"/>
    </location>
</feature>